<feature type="domain" description="HTH myb-type" evidence="5">
    <location>
        <begin position="688"/>
        <end position="746"/>
    </location>
</feature>
<feature type="compositionally biased region" description="Polar residues" evidence="3">
    <location>
        <begin position="204"/>
        <end position="250"/>
    </location>
</feature>
<feature type="region of interest" description="Disordered" evidence="3">
    <location>
        <begin position="1"/>
        <end position="82"/>
    </location>
</feature>
<keyword evidence="1" id="KW-0677">Repeat</keyword>
<name>A0ABD3NW65_9STRA</name>
<dbReference type="GO" id="GO:0003677">
    <property type="term" value="F:DNA binding"/>
    <property type="evidence" value="ECO:0007669"/>
    <property type="project" value="UniProtKB-KW"/>
</dbReference>
<proteinExistence type="predicted"/>
<evidence type="ECO:0000256" key="1">
    <source>
        <dbReference type="ARBA" id="ARBA00022737"/>
    </source>
</evidence>
<evidence type="ECO:0000256" key="3">
    <source>
        <dbReference type="SAM" id="MobiDB-lite"/>
    </source>
</evidence>
<dbReference type="PROSITE" id="PS51294">
    <property type="entry name" value="HTH_MYB"/>
    <property type="match status" value="1"/>
</dbReference>
<dbReference type="FunFam" id="1.10.10.60:FF:000010">
    <property type="entry name" value="Transcriptional activator Myb isoform A"/>
    <property type="match status" value="1"/>
</dbReference>
<accession>A0ABD3NW65</accession>
<feature type="compositionally biased region" description="Basic and acidic residues" evidence="3">
    <location>
        <begin position="252"/>
        <end position="261"/>
    </location>
</feature>
<keyword evidence="7" id="KW-1185">Reference proteome</keyword>
<dbReference type="PANTHER" id="PTHR45614">
    <property type="entry name" value="MYB PROTEIN-RELATED"/>
    <property type="match status" value="1"/>
</dbReference>
<feature type="region of interest" description="Disordered" evidence="3">
    <location>
        <begin position="204"/>
        <end position="429"/>
    </location>
</feature>
<organism evidence="6 7">
    <name type="scientific">Cyclotella atomus</name>
    <dbReference type="NCBI Taxonomy" id="382360"/>
    <lineage>
        <taxon>Eukaryota</taxon>
        <taxon>Sar</taxon>
        <taxon>Stramenopiles</taxon>
        <taxon>Ochrophyta</taxon>
        <taxon>Bacillariophyta</taxon>
        <taxon>Coscinodiscophyceae</taxon>
        <taxon>Thalassiosirophycidae</taxon>
        <taxon>Stephanodiscales</taxon>
        <taxon>Stephanodiscaceae</taxon>
        <taxon>Cyclotella</taxon>
    </lineage>
</organism>
<feature type="compositionally biased region" description="Polar residues" evidence="3">
    <location>
        <begin position="295"/>
        <end position="304"/>
    </location>
</feature>
<gene>
    <name evidence="6" type="ORF">ACHAWO_006379</name>
</gene>
<evidence type="ECO:0000256" key="2">
    <source>
        <dbReference type="ARBA" id="ARBA00023125"/>
    </source>
</evidence>
<dbReference type="EMBL" id="JALLPJ020000902">
    <property type="protein sequence ID" value="KAL3780174.1"/>
    <property type="molecule type" value="Genomic_DNA"/>
</dbReference>
<dbReference type="InterPro" id="IPR001005">
    <property type="entry name" value="SANT/Myb"/>
</dbReference>
<dbReference type="Gene3D" id="1.10.10.60">
    <property type="entry name" value="Homeodomain-like"/>
    <property type="match status" value="3"/>
</dbReference>
<dbReference type="InterPro" id="IPR017930">
    <property type="entry name" value="Myb_dom"/>
</dbReference>
<dbReference type="CDD" id="cd00167">
    <property type="entry name" value="SANT"/>
    <property type="match status" value="2"/>
</dbReference>
<dbReference type="Pfam" id="PF13921">
    <property type="entry name" value="Myb_DNA-bind_6"/>
    <property type="match status" value="1"/>
</dbReference>
<dbReference type="PANTHER" id="PTHR45614:SF271">
    <property type="entry name" value="MYB DNA BINDING PROTEIN_ TRANSCRIPTION FACTOR-LIKE PROTEIN"/>
    <property type="match status" value="1"/>
</dbReference>
<dbReference type="AlphaFoldDB" id="A0ABD3NW65"/>
<feature type="domain" description="Myb-like" evidence="4">
    <location>
        <begin position="688"/>
        <end position="742"/>
    </location>
</feature>
<feature type="region of interest" description="Disordered" evidence="3">
    <location>
        <begin position="131"/>
        <end position="162"/>
    </location>
</feature>
<feature type="domain" description="Myb-like" evidence="4">
    <location>
        <begin position="743"/>
        <end position="795"/>
    </location>
</feature>
<sequence>MTYPTPAKQAEKHFNTARTPKHNNRSGKKDTEGRPSAAYPVHPSVHPAYAHPNGHHLAMQHDPASPRRRVAMPRPPSPSYDYYYGYHGRGVRDGRGYNEYYDHHGRPYERYDYRNPPRHYYEEPHHMYGKERSVSDAGLPPHHPIQAPLHPATTAGEHSDNNSLRAVSSSFSANDSLNHAIQQNGGIGVKESPGVVTAVDSLEASNKTSDIPNPPSLSSKSTPTNALQSALPANSPQSDNSWRQLQQIASIDTKDVLHESQSEEMAGVKPNEEVVVPTPRNKSPNDGHGLEKSISRTSSLSNSPTEEDLDKFPNDNIPVSNSEEMYERREGYPPREPAGLKQPPHPVSMQYAGQPPPIDENSPSASTISTKDTHGRGFFGMKPKHPVHLKSGREMASTDEADPKRRKVENPSKDEDSPANASDFGDIGAMPSWDRNWSVCSGMTGMDSFIQKDLAGNGVLSAFSFSSEMSKKKNDSAMAVEQHHEDGSPKSAKGKRKQGHVQFSQSFDGQPHPSASRKRMHGTMPPPGRYNRRPPEEYSPYPPSAHSAEMPPLPSHGYEYSPATRYRYPPREYEEDPYYDYGYPPRYYDYRGYRPPPQYAYRPPQEYDYPPTQPRASSSAVRQPVPVHSAAPVPRPAITGSWEKDDDLALMEIMKKQKNVKNWDPIAQKLGRGKTGKECYDRWTRFLKPGSRKGQWTEAEDRIVFEAVSNSSEDPFTRWSDLAQQLPGRVGKQVRDRWVNHLNPNINHLPFSKEDDLKLWEGHCALGKRWVEISAKHFNNTRSENHIKNRWYSASFKKFITAEFGPDAYRIGNEQGGTGVDLPGFVQGKVNYSKESTSDEAKKSSSSSSR</sequence>
<dbReference type="Proteomes" id="UP001530400">
    <property type="component" value="Unassembled WGS sequence"/>
</dbReference>
<dbReference type="Pfam" id="PF00249">
    <property type="entry name" value="Myb_DNA-binding"/>
    <property type="match status" value="1"/>
</dbReference>
<feature type="region of interest" description="Disordered" evidence="3">
    <location>
        <begin position="599"/>
        <end position="618"/>
    </location>
</feature>
<dbReference type="InterPro" id="IPR050560">
    <property type="entry name" value="MYB_TF"/>
</dbReference>
<protein>
    <submittedName>
        <fullName evidence="6">Uncharacterized protein</fullName>
    </submittedName>
</protein>
<keyword evidence="2" id="KW-0238">DNA-binding</keyword>
<feature type="compositionally biased region" description="Basic and acidic residues" evidence="3">
    <location>
        <begin position="469"/>
        <end position="488"/>
    </location>
</feature>
<reference evidence="6 7" key="1">
    <citation type="submission" date="2024-10" db="EMBL/GenBank/DDBJ databases">
        <title>Updated reference genomes for cyclostephanoid diatoms.</title>
        <authorList>
            <person name="Roberts W.R."/>
            <person name="Alverson A.J."/>
        </authorList>
    </citation>
    <scope>NUCLEOTIDE SEQUENCE [LARGE SCALE GENOMIC DNA]</scope>
    <source>
        <strain evidence="6 7">AJA010-31</strain>
    </source>
</reference>
<dbReference type="SUPFAM" id="SSF46689">
    <property type="entry name" value="Homeodomain-like"/>
    <property type="match status" value="2"/>
</dbReference>
<feature type="compositionally biased region" description="Polar residues" evidence="3">
    <location>
        <begin position="361"/>
        <end position="370"/>
    </location>
</feature>
<comment type="caution">
    <text evidence="6">The sequence shown here is derived from an EMBL/GenBank/DDBJ whole genome shotgun (WGS) entry which is preliminary data.</text>
</comment>
<evidence type="ECO:0000313" key="6">
    <source>
        <dbReference type="EMBL" id="KAL3780174.1"/>
    </source>
</evidence>
<feature type="region of interest" description="Disordered" evidence="3">
    <location>
        <begin position="831"/>
        <end position="850"/>
    </location>
</feature>
<feature type="domain" description="Myb-like" evidence="4">
    <location>
        <begin position="640"/>
        <end position="687"/>
    </location>
</feature>
<dbReference type="InterPro" id="IPR009057">
    <property type="entry name" value="Homeodomain-like_sf"/>
</dbReference>
<evidence type="ECO:0000259" key="5">
    <source>
        <dbReference type="PROSITE" id="PS51294"/>
    </source>
</evidence>
<dbReference type="SMART" id="SM00717">
    <property type="entry name" value="SANT"/>
    <property type="match status" value="3"/>
</dbReference>
<evidence type="ECO:0000259" key="4">
    <source>
        <dbReference type="PROSITE" id="PS50090"/>
    </source>
</evidence>
<feature type="compositionally biased region" description="Basic and acidic residues" evidence="3">
    <location>
        <begin position="283"/>
        <end position="294"/>
    </location>
</feature>
<evidence type="ECO:0000313" key="7">
    <source>
        <dbReference type="Proteomes" id="UP001530400"/>
    </source>
</evidence>
<feature type="region of interest" description="Disordered" evidence="3">
    <location>
        <begin position="467"/>
        <end position="563"/>
    </location>
</feature>
<dbReference type="PROSITE" id="PS50090">
    <property type="entry name" value="MYB_LIKE"/>
    <property type="match status" value="3"/>
</dbReference>